<proteinExistence type="inferred from homology"/>
<organism evidence="8 9">
    <name type="scientific">Terrabacter ginsenosidimutans</name>
    <dbReference type="NCBI Taxonomy" id="490575"/>
    <lineage>
        <taxon>Bacteria</taxon>
        <taxon>Bacillati</taxon>
        <taxon>Actinomycetota</taxon>
        <taxon>Actinomycetes</taxon>
        <taxon>Micrococcales</taxon>
        <taxon>Intrasporangiaceae</taxon>
        <taxon>Terrabacter</taxon>
    </lineage>
</organism>
<reference evidence="9" key="1">
    <citation type="journal article" date="2019" name="Int. J. Syst. Evol. Microbiol.">
        <title>The Global Catalogue of Microorganisms (GCM) 10K type strain sequencing project: providing services to taxonomists for standard genome sequencing and annotation.</title>
        <authorList>
            <consortium name="The Broad Institute Genomics Platform"/>
            <consortium name="The Broad Institute Genome Sequencing Center for Infectious Disease"/>
            <person name="Wu L."/>
            <person name="Ma J."/>
        </authorList>
    </citation>
    <scope>NUCLEOTIDE SEQUENCE [LARGE SCALE GENOMIC DNA]</scope>
    <source>
        <strain evidence="9">JCM 17125</strain>
    </source>
</reference>
<keyword evidence="9" id="KW-1185">Reference proteome</keyword>
<accession>A0ABP7D3S0</accession>
<comment type="caution">
    <text evidence="8">The sequence shown here is derived from an EMBL/GenBank/DDBJ whole genome shotgun (WGS) entry which is preliminary data.</text>
</comment>
<sequence>MIPSQKSSAPLADQSVADKAAKKERHMLGTIIAAIVVGAIIGALGRLLLPGKQNISIVMTILIGIVANVIVTLIVRQLGYSNSSGGIAWIPLLLGAVVAAILIVVYGRMSHKSVNA</sequence>
<evidence type="ECO:0000256" key="1">
    <source>
        <dbReference type="ARBA" id="ARBA00004651"/>
    </source>
</evidence>
<feature type="transmembrane region" description="Helical" evidence="7">
    <location>
        <begin position="87"/>
        <end position="107"/>
    </location>
</feature>
<dbReference type="Proteomes" id="UP001501468">
    <property type="component" value="Unassembled WGS sequence"/>
</dbReference>
<evidence type="ECO:0000256" key="7">
    <source>
        <dbReference type="SAM" id="Phobius"/>
    </source>
</evidence>
<keyword evidence="5 7" id="KW-1133">Transmembrane helix</keyword>
<keyword evidence="6 7" id="KW-0472">Membrane</keyword>
<keyword evidence="3" id="KW-1003">Cell membrane</keyword>
<dbReference type="InterPro" id="IPR007341">
    <property type="entry name" value="Transgly_assoc"/>
</dbReference>
<keyword evidence="4 7" id="KW-0812">Transmembrane</keyword>
<feature type="transmembrane region" description="Helical" evidence="7">
    <location>
        <begin position="55"/>
        <end position="75"/>
    </location>
</feature>
<comment type="similarity">
    <text evidence="2">Belongs to the UPF0410 family.</text>
</comment>
<gene>
    <name evidence="8" type="ORF">GCM10022399_12840</name>
</gene>
<evidence type="ECO:0000256" key="4">
    <source>
        <dbReference type="ARBA" id="ARBA00022692"/>
    </source>
</evidence>
<comment type="subcellular location">
    <subcellularLocation>
        <location evidence="1">Cell membrane</location>
        <topology evidence="1">Multi-pass membrane protein</topology>
    </subcellularLocation>
</comment>
<evidence type="ECO:0000256" key="6">
    <source>
        <dbReference type="ARBA" id="ARBA00023136"/>
    </source>
</evidence>
<evidence type="ECO:0008006" key="10">
    <source>
        <dbReference type="Google" id="ProtNLM"/>
    </source>
</evidence>
<evidence type="ECO:0000313" key="9">
    <source>
        <dbReference type="Proteomes" id="UP001501468"/>
    </source>
</evidence>
<dbReference type="EMBL" id="BAABDC010000002">
    <property type="protein sequence ID" value="GAA3697914.1"/>
    <property type="molecule type" value="Genomic_DNA"/>
</dbReference>
<evidence type="ECO:0000313" key="8">
    <source>
        <dbReference type="EMBL" id="GAA3697914.1"/>
    </source>
</evidence>
<evidence type="ECO:0000256" key="5">
    <source>
        <dbReference type="ARBA" id="ARBA00022989"/>
    </source>
</evidence>
<dbReference type="PANTHER" id="PTHR33884">
    <property type="entry name" value="UPF0410 PROTEIN YMGE"/>
    <property type="match status" value="1"/>
</dbReference>
<evidence type="ECO:0000256" key="3">
    <source>
        <dbReference type="ARBA" id="ARBA00022475"/>
    </source>
</evidence>
<dbReference type="PANTHER" id="PTHR33884:SF3">
    <property type="entry name" value="UPF0410 PROTEIN YMGE"/>
    <property type="match status" value="1"/>
</dbReference>
<feature type="transmembrane region" description="Helical" evidence="7">
    <location>
        <begin position="28"/>
        <end position="49"/>
    </location>
</feature>
<protein>
    <recommendedName>
        <fullName evidence="10">Membrane protein YeaQ/YmgE (Transglycosylase-associated protein family)</fullName>
    </recommendedName>
</protein>
<name>A0ABP7D3S0_9MICO</name>
<evidence type="ECO:0000256" key="2">
    <source>
        <dbReference type="ARBA" id="ARBA00011006"/>
    </source>
</evidence>